<dbReference type="InterPro" id="IPR004447">
    <property type="entry name" value="Peptidase_S41A"/>
</dbReference>
<evidence type="ECO:0000313" key="9">
    <source>
        <dbReference type="Proteomes" id="UP000260351"/>
    </source>
</evidence>
<dbReference type="PANTHER" id="PTHR32060:SF22">
    <property type="entry name" value="CARBOXYL-TERMINAL-PROCESSING PEPTIDASE 3, CHLOROPLASTIC"/>
    <property type="match status" value="1"/>
</dbReference>
<feature type="region of interest" description="Disordered" evidence="6">
    <location>
        <begin position="628"/>
        <end position="697"/>
    </location>
</feature>
<dbReference type="Pfam" id="PF11818">
    <property type="entry name" value="DUF3340"/>
    <property type="match status" value="1"/>
</dbReference>
<dbReference type="RefSeq" id="WP_116650173.1">
    <property type="nucleotide sequence ID" value="NZ_QUZK01000023.1"/>
</dbReference>
<accession>A0A3E1K9Y9</accession>
<dbReference type="SMART" id="SM00228">
    <property type="entry name" value="PDZ"/>
    <property type="match status" value="1"/>
</dbReference>
<dbReference type="SUPFAM" id="SSF52096">
    <property type="entry name" value="ClpP/crotonase"/>
    <property type="match status" value="1"/>
</dbReference>
<dbReference type="Gene3D" id="2.30.42.10">
    <property type="match status" value="1"/>
</dbReference>
<dbReference type="NCBIfam" id="TIGR00225">
    <property type="entry name" value="prc"/>
    <property type="match status" value="1"/>
</dbReference>
<dbReference type="GO" id="GO:0006508">
    <property type="term" value="P:proteolysis"/>
    <property type="evidence" value="ECO:0007669"/>
    <property type="project" value="UniProtKB-KW"/>
</dbReference>
<evidence type="ECO:0000256" key="3">
    <source>
        <dbReference type="ARBA" id="ARBA00022801"/>
    </source>
</evidence>
<dbReference type="InterPro" id="IPR001478">
    <property type="entry name" value="PDZ"/>
</dbReference>
<comment type="caution">
    <text evidence="8">The sequence shown here is derived from an EMBL/GenBank/DDBJ whole genome shotgun (WGS) entry which is preliminary data.</text>
</comment>
<dbReference type="CDD" id="cd06782">
    <property type="entry name" value="cpPDZ_CPP-like"/>
    <property type="match status" value="1"/>
</dbReference>
<dbReference type="Gene3D" id="3.90.226.10">
    <property type="entry name" value="2-enoyl-CoA Hydratase, Chain A, domain 1"/>
    <property type="match status" value="1"/>
</dbReference>
<proteinExistence type="inferred from homology"/>
<evidence type="ECO:0000256" key="4">
    <source>
        <dbReference type="ARBA" id="ARBA00022825"/>
    </source>
</evidence>
<dbReference type="SMART" id="SM00245">
    <property type="entry name" value="TSPc"/>
    <property type="match status" value="1"/>
</dbReference>
<comment type="similarity">
    <text evidence="1 5">Belongs to the peptidase S41A family.</text>
</comment>
<keyword evidence="3 5" id="KW-0378">Hydrolase</keyword>
<dbReference type="InterPro" id="IPR005151">
    <property type="entry name" value="Tail-specific_protease"/>
</dbReference>
<evidence type="ECO:0000256" key="6">
    <source>
        <dbReference type="SAM" id="MobiDB-lite"/>
    </source>
</evidence>
<dbReference type="PANTHER" id="PTHR32060">
    <property type="entry name" value="TAIL-SPECIFIC PROTEASE"/>
    <property type="match status" value="1"/>
</dbReference>
<dbReference type="InterPro" id="IPR020992">
    <property type="entry name" value="Tail_Prtase_C"/>
</dbReference>
<reference evidence="8 9" key="1">
    <citation type="submission" date="2018-08" db="EMBL/GenBank/DDBJ databases">
        <title>Wenzhouxiangella salilacus sp. nov., a novel bacterium isolated from a saline lake in Xinjiang Province, China.</title>
        <authorList>
            <person name="Han S."/>
        </authorList>
    </citation>
    <scope>NUCLEOTIDE SEQUENCE [LARGE SCALE GENOMIC DNA]</scope>
    <source>
        <strain evidence="8 9">XDB06</strain>
    </source>
</reference>
<dbReference type="FunFam" id="3.90.226.10:FF:000090">
    <property type="entry name" value="Tail-specific protease"/>
    <property type="match status" value="1"/>
</dbReference>
<dbReference type="InterPro" id="IPR040573">
    <property type="entry name" value="TSP_N"/>
</dbReference>
<keyword evidence="2 5" id="KW-0645">Protease</keyword>
<dbReference type="Pfam" id="PF00595">
    <property type="entry name" value="PDZ"/>
    <property type="match status" value="1"/>
</dbReference>
<dbReference type="OrthoDB" id="9812068at2"/>
<evidence type="ECO:0000256" key="5">
    <source>
        <dbReference type="RuleBase" id="RU004404"/>
    </source>
</evidence>
<evidence type="ECO:0000259" key="7">
    <source>
        <dbReference type="PROSITE" id="PS50106"/>
    </source>
</evidence>
<dbReference type="GO" id="GO:0008236">
    <property type="term" value="F:serine-type peptidase activity"/>
    <property type="evidence" value="ECO:0007669"/>
    <property type="project" value="UniProtKB-KW"/>
</dbReference>
<keyword evidence="9" id="KW-1185">Reference proteome</keyword>
<dbReference type="Pfam" id="PF03572">
    <property type="entry name" value="Peptidase_S41"/>
    <property type="match status" value="1"/>
</dbReference>
<dbReference type="GO" id="GO:0004175">
    <property type="term" value="F:endopeptidase activity"/>
    <property type="evidence" value="ECO:0007669"/>
    <property type="project" value="TreeGrafter"/>
</dbReference>
<feature type="compositionally biased region" description="Acidic residues" evidence="6">
    <location>
        <begin position="660"/>
        <end position="696"/>
    </location>
</feature>
<keyword evidence="4 5" id="KW-0720">Serine protease</keyword>
<dbReference type="SUPFAM" id="SSF50156">
    <property type="entry name" value="PDZ domain-like"/>
    <property type="match status" value="1"/>
</dbReference>
<dbReference type="InterPro" id="IPR029045">
    <property type="entry name" value="ClpP/crotonase-like_dom_sf"/>
</dbReference>
<dbReference type="CDD" id="cd07560">
    <property type="entry name" value="Peptidase_S41_CPP"/>
    <property type="match status" value="1"/>
</dbReference>
<dbReference type="Pfam" id="PF17804">
    <property type="entry name" value="TSP_NTD"/>
    <property type="match status" value="1"/>
</dbReference>
<evidence type="ECO:0000256" key="2">
    <source>
        <dbReference type="ARBA" id="ARBA00022670"/>
    </source>
</evidence>
<feature type="domain" description="PDZ" evidence="7">
    <location>
        <begin position="244"/>
        <end position="321"/>
    </location>
</feature>
<name>A0A3E1K9Y9_9GAMM</name>
<dbReference type="PROSITE" id="PS50106">
    <property type="entry name" value="PDZ"/>
    <property type="match status" value="1"/>
</dbReference>
<evidence type="ECO:0000313" key="8">
    <source>
        <dbReference type="EMBL" id="RFF31094.1"/>
    </source>
</evidence>
<feature type="compositionally biased region" description="Basic and acidic residues" evidence="6">
    <location>
        <begin position="628"/>
        <end position="650"/>
    </location>
</feature>
<sequence length="721" mass="81084">MNINSIRLFLVSLLAVLVVPALLLQQPAGQASAAAETAVSLSPEPKHRFASRLASRFMTSYHYRSPELDTEFSRRVFDQYLSVLDPNRMYFTSADIEALSEYSDFMADAVRTADLEPAYEIFNRYVQRSDERIAHALKLLEEGFDFSIDEDYQFDRSEEPWAMSAEELDELWRKRVKNDWLRLKLADQSDEEIVETLSERYENLRRRIHEFNSEEVFSFFMNAFTRSIEPHSAYMSPRTSENFEISMRLSLEGIGAMLQRETEYTTVMEIVPGGPADLDGRLQSGDRIVGVGQGDDGEIVDVVGWRLDDVVDKIRGERDTVVRLEVLPADTGLSGPSKVIRIVRNEVKLEEQAASSEVIELPAGDDTRRIGVIRVPVFYVDFEGRSRNEPNYRSSTRDVRKLINELKGQDIDGLIMDLRGNGGGALVEATTMTGLFIDTGPVVQVRDSRGKVELKTDNEPGMAWEGPLGVLVDRRSASASEIFAAAIQDYGRGVIIGEPTFGKGTVQNLINLDNMARSEDTQLGQLKLTMAQFYRVVGGSTQNKGVIPDIRLPTAGDPDEYGESALDFAMPWAQIDPTEYEPVADLEPLIDLARHRHEVRLESDEELVALVEDLAEWEADSHRESISLLESERRQEMEEAEARRAERFGADDGMAMADDAGQDDGETGPDSAEGDNVQDEERSGEDEQNEDEDLYLEETARILSDLIDLDQERLLAHRQTP</sequence>
<dbReference type="GO" id="GO:0007165">
    <property type="term" value="P:signal transduction"/>
    <property type="evidence" value="ECO:0007669"/>
    <property type="project" value="TreeGrafter"/>
</dbReference>
<dbReference type="AlphaFoldDB" id="A0A3E1K9Y9"/>
<organism evidence="8 9">
    <name type="scientific">Wenzhouxiangella sediminis</name>
    <dbReference type="NCBI Taxonomy" id="1792836"/>
    <lineage>
        <taxon>Bacteria</taxon>
        <taxon>Pseudomonadati</taxon>
        <taxon>Pseudomonadota</taxon>
        <taxon>Gammaproteobacteria</taxon>
        <taxon>Chromatiales</taxon>
        <taxon>Wenzhouxiangellaceae</taxon>
        <taxon>Wenzhouxiangella</taxon>
    </lineage>
</organism>
<gene>
    <name evidence="8" type="ORF">DZC52_05770</name>
</gene>
<dbReference type="GO" id="GO:0030288">
    <property type="term" value="C:outer membrane-bounded periplasmic space"/>
    <property type="evidence" value="ECO:0007669"/>
    <property type="project" value="TreeGrafter"/>
</dbReference>
<protein>
    <submittedName>
        <fullName evidence="8">Tail-specific protease</fullName>
    </submittedName>
</protein>
<dbReference type="EMBL" id="QUZK01000023">
    <property type="protein sequence ID" value="RFF31094.1"/>
    <property type="molecule type" value="Genomic_DNA"/>
</dbReference>
<dbReference type="Proteomes" id="UP000260351">
    <property type="component" value="Unassembled WGS sequence"/>
</dbReference>
<dbReference type="InterPro" id="IPR036034">
    <property type="entry name" value="PDZ_sf"/>
</dbReference>
<evidence type="ECO:0000256" key="1">
    <source>
        <dbReference type="ARBA" id="ARBA00009179"/>
    </source>
</evidence>